<proteinExistence type="predicted"/>
<dbReference type="AlphaFoldDB" id="A0AAD5E8H2"/>
<dbReference type="GeneID" id="75918391"/>
<dbReference type="EMBL" id="MU620923">
    <property type="protein sequence ID" value="KAI8579068.1"/>
    <property type="molecule type" value="Genomic_DNA"/>
</dbReference>
<evidence type="ECO:0000313" key="2">
    <source>
        <dbReference type="EMBL" id="KAI8579068.1"/>
    </source>
</evidence>
<gene>
    <name evidence="2" type="ORF">K450DRAFT_272300</name>
</gene>
<organism evidence="2 3">
    <name type="scientific">Umbelopsis ramanniana AG</name>
    <dbReference type="NCBI Taxonomy" id="1314678"/>
    <lineage>
        <taxon>Eukaryota</taxon>
        <taxon>Fungi</taxon>
        <taxon>Fungi incertae sedis</taxon>
        <taxon>Mucoromycota</taxon>
        <taxon>Mucoromycotina</taxon>
        <taxon>Umbelopsidomycetes</taxon>
        <taxon>Umbelopsidales</taxon>
        <taxon>Umbelopsidaceae</taxon>
        <taxon>Umbelopsis</taxon>
    </lineage>
</organism>
<keyword evidence="1" id="KW-0812">Transmembrane</keyword>
<feature type="transmembrane region" description="Helical" evidence="1">
    <location>
        <begin position="21"/>
        <end position="42"/>
    </location>
</feature>
<keyword evidence="1" id="KW-0472">Membrane</keyword>
<keyword evidence="3" id="KW-1185">Reference proteome</keyword>
<reference evidence="2" key="1">
    <citation type="submission" date="2021-06" db="EMBL/GenBank/DDBJ databases">
        <authorList>
            <consortium name="DOE Joint Genome Institute"/>
            <person name="Mondo S.J."/>
            <person name="Amses K.R."/>
            <person name="Simmons D.R."/>
            <person name="Longcore J.E."/>
            <person name="Seto K."/>
            <person name="Alves G.H."/>
            <person name="Bonds A.E."/>
            <person name="Quandt C.A."/>
            <person name="Davis W.J."/>
            <person name="Chang Y."/>
            <person name="Letcher P.M."/>
            <person name="Powell M.J."/>
            <person name="Kuo A."/>
            <person name="Labutti K."/>
            <person name="Pangilinan J."/>
            <person name="Andreopoulos W."/>
            <person name="Tritt A."/>
            <person name="Riley R."/>
            <person name="Hundley H."/>
            <person name="Johnson J."/>
            <person name="Lipzen A."/>
            <person name="Barry K."/>
            <person name="Berbee M.L."/>
            <person name="Buchler N.E."/>
            <person name="Grigoriev I.V."/>
            <person name="Spatafora J.W."/>
            <person name="Stajich J.E."/>
            <person name="James T.Y."/>
        </authorList>
    </citation>
    <scope>NUCLEOTIDE SEQUENCE</scope>
    <source>
        <strain evidence="2">AG</strain>
    </source>
</reference>
<keyword evidence="1" id="KW-1133">Transmembrane helix</keyword>
<reference evidence="2" key="2">
    <citation type="journal article" date="2022" name="Proc. Natl. Acad. Sci. U.S.A.">
        <title>Diploid-dominant life cycles characterize the early evolution of Fungi.</title>
        <authorList>
            <person name="Amses K.R."/>
            <person name="Simmons D.R."/>
            <person name="Longcore J.E."/>
            <person name="Mondo S.J."/>
            <person name="Seto K."/>
            <person name="Jeronimo G.H."/>
            <person name="Bonds A.E."/>
            <person name="Quandt C.A."/>
            <person name="Davis W.J."/>
            <person name="Chang Y."/>
            <person name="Federici B.A."/>
            <person name="Kuo A."/>
            <person name="LaButti K."/>
            <person name="Pangilinan J."/>
            <person name="Andreopoulos W."/>
            <person name="Tritt A."/>
            <person name="Riley R."/>
            <person name="Hundley H."/>
            <person name="Johnson J."/>
            <person name="Lipzen A."/>
            <person name="Barry K."/>
            <person name="Lang B.F."/>
            <person name="Cuomo C.A."/>
            <person name="Buchler N.E."/>
            <person name="Grigoriev I.V."/>
            <person name="Spatafora J.W."/>
            <person name="Stajich J.E."/>
            <person name="James T.Y."/>
        </authorList>
    </citation>
    <scope>NUCLEOTIDE SEQUENCE</scope>
    <source>
        <strain evidence="2">AG</strain>
    </source>
</reference>
<comment type="caution">
    <text evidence="2">The sequence shown here is derived from an EMBL/GenBank/DDBJ whole genome shotgun (WGS) entry which is preliminary data.</text>
</comment>
<accession>A0AAD5E8H2</accession>
<evidence type="ECO:0000313" key="3">
    <source>
        <dbReference type="Proteomes" id="UP001206595"/>
    </source>
</evidence>
<evidence type="ECO:0000256" key="1">
    <source>
        <dbReference type="SAM" id="Phobius"/>
    </source>
</evidence>
<dbReference type="Proteomes" id="UP001206595">
    <property type="component" value="Unassembled WGS sequence"/>
</dbReference>
<name>A0AAD5E8H2_UMBRA</name>
<dbReference type="RefSeq" id="XP_051444072.1">
    <property type="nucleotide sequence ID" value="XM_051593049.1"/>
</dbReference>
<sequence length="158" mass="17583">MNDEVSRIFNKYSIQPSSTPFYIMKNFSFLSLAFLVFAARLLQVHGFCIYNSMDPGNVLYLEEFDGFGNDATSAFKYDYLDGGNRACCSYHNKDCVAGGDPTHIIQMAVELSNTKGFVTYKEWVISFPGGGWVNVSGITGHEVADSYDAEGNHLAHYI</sequence>
<protein>
    <submittedName>
        <fullName evidence="2">Uncharacterized protein</fullName>
    </submittedName>
</protein>